<evidence type="ECO:0000313" key="2">
    <source>
        <dbReference type="Proteomes" id="UP001597502"/>
    </source>
</evidence>
<name>A0ABW5V4R1_9BACI</name>
<dbReference type="Proteomes" id="UP001597502">
    <property type="component" value="Unassembled WGS sequence"/>
</dbReference>
<dbReference type="Gene3D" id="1.20.1260.10">
    <property type="match status" value="2"/>
</dbReference>
<protein>
    <submittedName>
        <fullName evidence="1">DUF3231 family protein</fullName>
    </submittedName>
</protein>
<evidence type="ECO:0000313" key="1">
    <source>
        <dbReference type="EMBL" id="MFD2760446.1"/>
    </source>
</evidence>
<gene>
    <name evidence="1" type="ORF">ACFSUO_05610</name>
</gene>
<dbReference type="EMBL" id="JBHUNA010000009">
    <property type="protein sequence ID" value="MFD2760446.1"/>
    <property type="molecule type" value="Genomic_DNA"/>
</dbReference>
<dbReference type="Pfam" id="PF11553">
    <property type="entry name" value="DUF3231"/>
    <property type="match status" value="2"/>
</dbReference>
<proteinExistence type="predicted"/>
<keyword evidence="2" id="KW-1185">Reference proteome</keyword>
<accession>A0ABW5V4R1</accession>
<organism evidence="1 2">
    <name type="scientific">Lentibacillus juripiscarius</name>
    <dbReference type="NCBI Taxonomy" id="257446"/>
    <lineage>
        <taxon>Bacteria</taxon>
        <taxon>Bacillati</taxon>
        <taxon>Bacillota</taxon>
        <taxon>Bacilli</taxon>
        <taxon>Bacillales</taxon>
        <taxon>Bacillaceae</taxon>
        <taxon>Lentibacillus</taxon>
    </lineage>
</organism>
<reference evidence="2" key="1">
    <citation type="journal article" date="2019" name="Int. J. Syst. Evol. Microbiol.">
        <title>The Global Catalogue of Microorganisms (GCM) 10K type strain sequencing project: providing services to taxonomists for standard genome sequencing and annotation.</title>
        <authorList>
            <consortium name="The Broad Institute Genomics Platform"/>
            <consortium name="The Broad Institute Genome Sequencing Center for Infectious Disease"/>
            <person name="Wu L."/>
            <person name="Ma J."/>
        </authorList>
    </citation>
    <scope>NUCLEOTIDE SEQUENCE [LARGE SCALE GENOMIC DNA]</scope>
    <source>
        <strain evidence="2">TISTR 1535</strain>
    </source>
</reference>
<dbReference type="InterPro" id="IPR012347">
    <property type="entry name" value="Ferritin-like"/>
</dbReference>
<dbReference type="RefSeq" id="WP_382391932.1">
    <property type="nucleotide sequence ID" value="NZ_JBHUNA010000009.1"/>
</dbReference>
<comment type="caution">
    <text evidence="1">The sequence shown here is derived from an EMBL/GenBank/DDBJ whole genome shotgun (WGS) entry which is preliminary data.</text>
</comment>
<sequence length="339" mass="38570">MGDKNNDINEKLTSAEMGKLWATYTSNTMAKCVLSYYLKHLDDQDIKKVVEHAFNLSGKIVENIKEIFIQENFPIPIGFTDKDVNLDAPRLFSDEFYLHYLKYTIKAGMSIYSIAIPLMTRKDVRDFFINTLDSTVELIAEINDVLEEKGLMVKPPTIPIPKKVDFVQKQRYLHGFIGDVRPSHALEIAHLYDNIESNVTSKGLLIGFSQVARTEKVQKFMLRGKEITNKHIETCSKKLNKDNLPSPPLLDDMVSTSTVPPFSDKLMLWHKIEMFSIKVRTYANGASLNGRRDIGGMYAKLLMDVGLYVEDGANIMIDNAWMEQPPEAIDREELAKGLK</sequence>
<dbReference type="InterPro" id="IPR021617">
    <property type="entry name" value="DUF3231"/>
</dbReference>